<dbReference type="AlphaFoldDB" id="A0A1V6XWD3"/>
<dbReference type="Proteomes" id="UP000191691">
    <property type="component" value="Unassembled WGS sequence"/>
</dbReference>
<dbReference type="STRING" id="60175.A0A1V6XWD3"/>
<dbReference type="SUPFAM" id="SSF53383">
    <property type="entry name" value="PLP-dependent transferases"/>
    <property type="match status" value="1"/>
</dbReference>
<evidence type="ECO:0000313" key="2">
    <source>
        <dbReference type="Proteomes" id="UP000191691"/>
    </source>
</evidence>
<sequence>MSHSRRETLIRVARKYNALVVADDVYYFLSWGVAHPANPALRPQLRLVDVDRVVDDGPKYRFSNVVGNGSFSKFIGPGCQVGWAEATEDFIYGLSRESLFLIRNAGSKLKVFLTVVLHAPVVLFRN</sequence>
<gene>
    <name evidence="1" type="ORF">PENNAL_c0051G10470</name>
</gene>
<name>A0A1V6XWD3_PENNA</name>
<dbReference type="Gene3D" id="3.40.640.10">
    <property type="entry name" value="Type I PLP-dependent aspartate aminotransferase-like (Major domain)"/>
    <property type="match status" value="1"/>
</dbReference>
<reference evidence="2" key="1">
    <citation type="journal article" date="2017" name="Nat. Microbiol.">
        <title>Global analysis of biosynthetic gene clusters reveals vast potential of secondary metabolite production in Penicillium species.</title>
        <authorList>
            <person name="Nielsen J.C."/>
            <person name="Grijseels S."/>
            <person name="Prigent S."/>
            <person name="Ji B."/>
            <person name="Dainat J."/>
            <person name="Nielsen K.F."/>
            <person name="Frisvad J.C."/>
            <person name="Workman M."/>
            <person name="Nielsen J."/>
        </authorList>
    </citation>
    <scope>NUCLEOTIDE SEQUENCE [LARGE SCALE GENOMIC DNA]</scope>
    <source>
        <strain evidence="2">IBT 13039</strain>
    </source>
</reference>
<accession>A0A1V6XWD3</accession>
<dbReference type="InterPro" id="IPR015424">
    <property type="entry name" value="PyrdxlP-dep_Trfase"/>
</dbReference>
<dbReference type="PANTHER" id="PTHR42858">
    <property type="entry name" value="AMINOTRANSFERASE"/>
    <property type="match status" value="1"/>
</dbReference>
<dbReference type="PANTHER" id="PTHR42858:SF1">
    <property type="entry name" value="LD15494P"/>
    <property type="match status" value="1"/>
</dbReference>
<dbReference type="GO" id="GO:0047536">
    <property type="term" value="F:2-aminoadipate transaminase activity"/>
    <property type="evidence" value="ECO:0007669"/>
    <property type="project" value="TreeGrafter"/>
</dbReference>
<dbReference type="EMBL" id="MOOB01000051">
    <property type="protein sequence ID" value="OQE79444.1"/>
    <property type="molecule type" value="Genomic_DNA"/>
</dbReference>
<protein>
    <recommendedName>
        <fullName evidence="3">Aminotransferase class I/classII domain-containing protein</fullName>
    </recommendedName>
</protein>
<organism evidence="1 2">
    <name type="scientific">Penicillium nalgiovense</name>
    <dbReference type="NCBI Taxonomy" id="60175"/>
    <lineage>
        <taxon>Eukaryota</taxon>
        <taxon>Fungi</taxon>
        <taxon>Dikarya</taxon>
        <taxon>Ascomycota</taxon>
        <taxon>Pezizomycotina</taxon>
        <taxon>Eurotiomycetes</taxon>
        <taxon>Eurotiomycetidae</taxon>
        <taxon>Eurotiales</taxon>
        <taxon>Aspergillaceae</taxon>
        <taxon>Penicillium</taxon>
    </lineage>
</organism>
<evidence type="ECO:0008006" key="3">
    <source>
        <dbReference type="Google" id="ProtNLM"/>
    </source>
</evidence>
<evidence type="ECO:0000313" key="1">
    <source>
        <dbReference type="EMBL" id="OQE79444.1"/>
    </source>
</evidence>
<dbReference type="InterPro" id="IPR015421">
    <property type="entry name" value="PyrdxlP-dep_Trfase_major"/>
</dbReference>
<keyword evidence="2" id="KW-1185">Reference proteome</keyword>
<proteinExistence type="predicted"/>
<comment type="caution">
    <text evidence="1">The sequence shown here is derived from an EMBL/GenBank/DDBJ whole genome shotgun (WGS) entry which is preliminary data.</text>
</comment>